<feature type="chain" id="PRO_5034579809" evidence="2">
    <location>
        <begin position="19"/>
        <end position="215"/>
    </location>
</feature>
<sequence>MAVPCIILLGSFLVDSMGESVATTPLVSECCSDVLLINGSCPMSNRCSPGCYRVWAEDGKSSCVLCKNETSLQATHNVTACLNVTSRTTNVHVNMSATQPVPHNLGNPGIAALLLIGTLFISLFLVLSVASFFYLKRSQKLPEIFYRRNKASILQPSEMAAMIPEQKPTGRKPRNDLGIKPVLIMNGHTLLPKWIMSHNVGNLSSRREALTRSVR</sequence>
<dbReference type="Ensembl" id="ENSLLET00000022782.1">
    <property type="protein sequence ID" value="ENSLLEP00000021931.1"/>
    <property type="gene ID" value="ENSLLEG00000013923.1"/>
</dbReference>
<evidence type="ECO:0000256" key="1">
    <source>
        <dbReference type="SAM" id="Phobius"/>
    </source>
</evidence>
<keyword evidence="4" id="KW-1185">Reference proteome</keyword>
<reference evidence="3" key="2">
    <citation type="submission" date="2025-09" db="UniProtKB">
        <authorList>
            <consortium name="Ensembl"/>
        </authorList>
    </citation>
    <scope>IDENTIFICATION</scope>
</reference>
<organism evidence="3 4">
    <name type="scientific">Leptobrachium leishanense</name>
    <name type="common">Leishan spiny toad</name>
    <dbReference type="NCBI Taxonomy" id="445787"/>
    <lineage>
        <taxon>Eukaryota</taxon>
        <taxon>Metazoa</taxon>
        <taxon>Chordata</taxon>
        <taxon>Craniata</taxon>
        <taxon>Vertebrata</taxon>
        <taxon>Euteleostomi</taxon>
        <taxon>Amphibia</taxon>
        <taxon>Batrachia</taxon>
        <taxon>Anura</taxon>
        <taxon>Pelobatoidea</taxon>
        <taxon>Megophryidae</taxon>
        <taxon>Leptobrachium</taxon>
    </lineage>
</organism>
<keyword evidence="1" id="KW-0472">Membrane</keyword>
<dbReference type="AlphaFoldDB" id="A0A8C5N3T3"/>
<dbReference type="Proteomes" id="UP000694569">
    <property type="component" value="Unplaced"/>
</dbReference>
<keyword evidence="2" id="KW-0732">Signal</keyword>
<protein>
    <submittedName>
        <fullName evidence="3">Chromosome 1 open reading frame 159</fullName>
    </submittedName>
</protein>
<proteinExistence type="predicted"/>
<gene>
    <name evidence="3" type="primary">C1orf159</name>
</gene>
<keyword evidence="1" id="KW-0812">Transmembrane</keyword>
<dbReference type="Pfam" id="PF14946">
    <property type="entry name" value="DUF4501"/>
    <property type="match status" value="1"/>
</dbReference>
<dbReference type="InterPro" id="IPR027888">
    <property type="entry name" value="DUF4501"/>
</dbReference>
<dbReference type="PANTHER" id="PTHR16247">
    <property type="entry name" value="RIKEN CDNA 9430015G10 GENE"/>
    <property type="match status" value="1"/>
</dbReference>
<keyword evidence="1" id="KW-1133">Transmembrane helix</keyword>
<feature type="transmembrane region" description="Helical" evidence="1">
    <location>
        <begin position="110"/>
        <end position="135"/>
    </location>
</feature>
<evidence type="ECO:0000313" key="4">
    <source>
        <dbReference type="Proteomes" id="UP000694569"/>
    </source>
</evidence>
<dbReference type="PANTHER" id="PTHR16247:SF0">
    <property type="entry name" value="RIKEN CDNA 9430015G10 GENE"/>
    <property type="match status" value="1"/>
</dbReference>
<accession>A0A8C5N3T3</accession>
<evidence type="ECO:0000256" key="2">
    <source>
        <dbReference type="SAM" id="SignalP"/>
    </source>
</evidence>
<reference evidence="3" key="1">
    <citation type="submission" date="2025-08" db="UniProtKB">
        <authorList>
            <consortium name="Ensembl"/>
        </authorList>
    </citation>
    <scope>IDENTIFICATION</scope>
</reference>
<name>A0A8C5N3T3_9ANUR</name>
<evidence type="ECO:0000313" key="3">
    <source>
        <dbReference type="Ensembl" id="ENSLLEP00000021931.1"/>
    </source>
</evidence>
<dbReference type="GeneTree" id="ENSGT00390000009794"/>
<feature type="signal peptide" evidence="2">
    <location>
        <begin position="1"/>
        <end position="18"/>
    </location>
</feature>
<dbReference type="OrthoDB" id="9895472at2759"/>